<reference evidence="2 3" key="1">
    <citation type="submission" date="2019-05" db="EMBL/GenBank/DDBJ databases">
        <authorList>
            <person name="Zhang J.-Y."/>
            <person name="Feg X."/>
            <person name="Du Z.-J."/>
        </authorList>
    </citation>
    <scope>NUCLEOTIDE SEQUENCE [LARGE SCALE GENOMIC DNA]</scope>
    <source>
        <strain evidence="2 3">RZ26</strain>
    </source>
</reference>
<evidence type="ECO:0000256" key="1">
    <source>
        <dbReference type="SAM" id="Phobius"/>
    </source>
</evidence>
<comment type="caution">
    <text evidence="2">The sequence shown here is derived from an EMBL/GenBank/DDBJ whole genome shotgun (WGS) entry which is preliminary data.</text>
</comment>
<dbReference type="EMBL" id="VATY01000004">
    <property type="protein sequence ID" value="TMM53934.1"/>
    <property type="molecule type" value="Genomic_DNA"/>
</dbReference>
<feature type="transmembrane region" description="Helical" evidence="1">
    <location>
        <begin position="81"/>
        <end position="100"/>
    </location>
</feature>
<evidence type="ECO:0000313" key="2">
    <source>
        <dbReference type="EMBL" id="TMM53934.1"/>
    </source>
</evidence>
<proteinExistence type="predicted"/>
<keyword evidence="1" id="KW-1133">Transmembrane helix</keyword>
<gene>
    <name evidence="2" type="ORF">FEE95_18750</name>
</gene>
<dbReference type="Proteomes" id="UP000310314">
    <property type="component" value="Unassembled WGS sequence"/>
</dbReference>
<dbReference type="OrthoDB" id="981351at2"/>
<dbReference type="InterPro" id="IPR046659">
    <property type="entry name" value="DUF6768"/>
</dbReference>
<feature type="transmembrane region" description="Helical" evidence="1">
    <location>
        <begin position="45"/>
        <end position="69"/>
    </location>
</feature>
<name>A0A5S3PI29_9FLAO</name>
<accession>A0A5S3PI29</accession>
<sequence length="125" mass="14880">MRKRNEKIDDLIKETLTQEEAEFYDGLEEQNLLGKIGEVYKGKMGWLAIAMNIMQLITLALFVYCIVKFFNTEDTYELIKWSSAGFLCMIYLSMMKLYIWMQMDKNDMLRELKRIELQIAILNNK</sequence>
<dbReference type="RefSeq" id="WP_138659555.1">
    <property type="nucleotide sequence ID" value="NZ_VATY01000004.1"/>
</dbReference>
<protein>
    <submittedName>
        <fullName evidence="2">Uncharacterized protein</fullName>
    </submittedName>
</protein>
<dbReference type="AlphaFoldDB" id="A0A5S3PI29"/>
<dbReference type="Pfam" id="PF20556">
    <property type="entry name" value="DUF6768"/>
    <property type="match status" value="1"/>
</dbReference>
<evidence type="ECO:0000313" key="3">
    <source>
        <dbReference type="Proteomes" id="UP000310314"/>
    </source>
</evidence>
<keyword evidence="1" id="KW-0812">Transmembrane</keyword>
<keyword evidence="3" id="KW-1185">Reference proteome</keyword>
<organism evidence="2 3">
    <name type="scientific">Maribacter algarum</name>
    <name type="common">ex Zhang et al. 2020</name>
    <dbReference type="NCBI Taxonomy" id="2578118"/>
    <lineage>
        <taxon>Bacteria</taxon>
        <taxon>Pseudomonadati</taxon>
        <taxon>Bacteroidota</taxon>
        <taxon>Flavobacteriia</taxon>
        <taxon>Flavobacteriales</taxon>
        <taxon>Flavobacteriaceae</taxon>
        <taxon>Maribacter</taxon>
    </lineage>
</organism>
<keyword evidence="1" id="KW-0472">Membrane</keyword>